<protein>
    <submittedName>
        <fullName evidence="4">Exonuclease domain-containing protein</fullName>
    </submittedName>
</protein>
<sequence length="156" mass="18138">MLIMDFEASSLSRQSFPIEIAWIDTQSGQRDSFLIDPRSASHWHDLQWAGHIHGISLEMLHQQGIGVLQAAQRLNQALQGRQVFSDASDWDGHWLHRLYDATLLHPSFELKDLYSHLAQYRDYDLIEQLQRQSRPHRALDDVAMMAELINKRLPQV</sequence>
<evidence type="ECO:0000256" key="2">
    <source>
        <dbReference type="ARBA" id="ARBA00022839"/>
    </source>
</evidence>
<gene>
    <name evidence="4" type="ORF">ACFFLH_16625</name>
</gene>
<feature type="domain" description="Exonuclease" evidence="3">
    <location>
        <begin position="2"/>
        <end position="148"/>
    </location>
</feature>
<dbReference type="InterPro" id="IPR012337">
    <property type="entry name" value="RNaseH-like_sf"/>
</dbReference>
<keyword evidence="2 4" id="KW-0269">Exonuclease</keyword>
<evidence type="ECO:0000313" key="4">
    <source>
        <dbReference type="EMBL" id="MFB9888042.1"/>
    </source>
</evidence>
<dbReference type="InterPro" id="IPR013520">
    <property type="entry name" value="Ribonucl_H"/>
</dbReference>
<name>A0ABV5ZFH1_9GAMM</name>
<dbReference type="SUPFAM" id="SSF53098">
    <property type="entry name" value="Ribonuclease H-like"/>
    <property type="match status" value="1"/>
</dbReference>
<dbReference type="Gene3D" id="3.30.420.10">
    <property type="entry name" value="Ribonuclease H-like superfamily/Ribonuclease H"/>
    <property type="match status" value="1"/>
</dbReference>
<evidence type="ECO:0000256" key="1">
    <source>
        <dbReference type="ARBA" id="ARBA00022722"/>
    </source>
</evidence>
<evidence type="ECO:0000313" key="5">
    <source>
        <dbReference type="Proteomes" id="UP001589628"/>
    </source>
</evidence>
<dbReference type="EMBL" id="JBHLZN010000008">
    <property type="protein sequence ID" value="MFB9888042.1"/>
    <property type="molecule type" value="Genomic_DNA"/>
</dbReference>
<proteinExistence type="predicted"/>
<evidence type="ECO:0000259" key="3">
    <source>
        <dbReference type="Pfam" id="PF00929"/>
    </source>
</evidence>
<dbReference type="RefSeq" id="WP_051527669.1">
    <property type="nucleotide sequence ID" value="NZ_JAUESS010000016.1"/>
</dbReference>
<comment type="caution">
    <text evidence="4">The sequence shown here is derived from an EMBL/GenBank/DDBJ whole genome shotgun (WGS) entry which is preliminary data.</text>
</comment>
<dbReference type="InterPro" id="IPR036397">
    <property type="entry name" value="RNaseH_sf"/>
</dbReference>
<reference evidence="4 5" key="1">
    <citation type="submission" date="2024-09" db="EMBL/GenBank/DDBJ databases">
        <authorList>
            <person name="Sun Q."/>
            <person name="Mori K."/>
        </authorList>
    </citation>
    <scope>NUCLEOTIDE SEQUENCE [LARGE SCALE GENOMIC DNA]</scope>
    <source>
        <strain evidence="4 5">ATCC 51285</strain>
    </source>
</reference>
<keyword evidence="2 4" id="KW-0378">Hydrolase</keyword>
<dbReference type="GO" id="GO:0004527">
    <property type="term" value="F:exonuclease activity"/>
    <property type="evidence" value="ECO:0007669"/>
    <property type="project" value="UniProtKB-KW"/>
</dbReference>
<keyword evidence="5" id="KW-1185">Reference proteome</keyword>
<dbReference type="Proteomes" id="UP001589628">
    <property type="component" value="Unassembled WGS sequence"/>
</dbReference>
<dbReference type="Pfam" id="PF00929">
    <property type="entry name" value="RNase_T"/>
    <property type="match status" value="1"/>
</dbReference>
<organism evidence="4 5">
    <name type="scientific">Balneatrix alpica</name>
    <dbReference type="NCBI Taxonomy" id="75684"/>
    <lineage>
        <taxon>Bacteria</taxon>
        <taxon>Pseudomonadati</taxon>
        <taxon>Pseudomonadota</taxon>
        <taxon>Gammaproteobacteria</taxon>
        <taxon>Oceanospirillales</taxon>
        <taxon>Balneatrichaceae</taxon>
        <taxon>Balneatrix</taxon>
    </lineage>
</organism>
<accession>A0ABV5ZFH1</accession>
<keyword evidence="1" id="KW-0540">Nuclease</keyword>